<dbReference type="RefSeq" id="WP_186741063.1">
    <property type="nucleotide sequence ID" value="NZ_CP060394.1"/>
</dbReference>
<dbReference type="KEGG" id="adin:H7849_17360"/>
<feature type="chain" id="PRO_5028931964" description="Outer membrane protein beta-barrel domain-containing protein" evidence="1">
    <location>
        <begin position="22"/>
        <end position="181"/>
    </location>
</feature>
<dbReference type="AlphaFoldDB" id="A0A7G8BEA4"/>
<evidence type="ECO:0008006" key="4">
    <source>
        <dbReference type="Google" id="ProtNLM"/>
    </source>
</evidence>
<reference evidence="2 3" key="1">
    <citation type="submission" date="2020-08" db="EMBL/GenBank/DDBJ databases">
        <title>Edaphobacter telluris sp. nov. and Acidobacterium dinghuensis sp. nov., two acidobacteria isolated from forest soil.</title>
        <authorList>
            <person name="Fu J."/>
            <person name="Qiu L."/>
        </authorList>
    </citation>
    <scope>NUCLEOTIDE SEQUENCE [LARGE SCALE GENOMIC DNA]</scope>
    <source>
        <strain evidence="2">4Y35</strain>
    </source>
</reference>
<proteinExistence type="predicted"/>
<sequence>MRLPMLAGMYLLLFGYLSAFGQSSSQAPSQWQDAGEDKDPKVILELGAATNWNFGGGAATFAPNLAAEITPIENWLEIEAGISPFYTRKSTEWDTDLLFKKPWTLSRKAEFMFGAGPQWVHLSQNGKTTDSIAGEVAGDFMFWPTGKHRFGWFLEPAYDYSFAGGHQQSIGMSAGLLIGFF</sequence>
<feature type="signal peptide" evidence="1">
    <location>
        <begin position="1"/>
        <end position="21"/>
    </location>
</feature>
<dbReference type="Proteomes" id="UP000515312">
    <property type="component" value="Chromosome"/>
</dbReference>
<keyword evidence="3" id="KW-1185">Reference proteome</keyword>
<accession>A0A7G8BEA4</accession>
<dbReference type="EMBL" id="CP060394">
    <property type="protein sequence ID" value="QNI30874.1"/>
    <property type="molecule type" value="Genomic_DNA"/>
</dbReference>
<evidence type="ECO:0000313" key="2">
    <source>
        <dbReference type="EMBL" id="QNI30874.1"/>
    </source>
</evidence>
<evidence type="ECO:0000313" key="3">
    <source>
        <dbReference type="Proteomes" id="UP000515312"/>
    </source>
</evidence>
<gene>
    <name evidence="2" type="ORF">H7849_17360</name>
</gene>
<protein>
    <recommendedName>
        <fullName evidence="4">Outer membrane protein beta-barrel domain-containing protein</fullName>
    </recommendedName>
</protein>
<keyword evidence="1" id="KW-0732">Signal</keyword>
<name>A0A7G8BEA4_9BACT</name>
<evidence type="ECO:0000256" key="1">
    <source>
        <dbReference type="SAM" id="SignalP"/>
    </source>
</evidence>
<organism evidence="2 3">
    <name type="scientific">Alloacidobacterium dinghuense</name>
    <dbReference type="NCBI Taxonomy" id="2763107"/>
    <lineage>
        <taxon>Bacteria</taxon>
        <taxon>Pseudomonadati</taxon>
        <taxon>Acidobacteriota</taxon>
        <taxon>Terriglobia</taxon>
        <taxon>Terriglobales</taxon>
        <taxon>Acidobacteriaceae</taxon>
        <taxon>Alloacidobacterium</taxon>
    </lineage>
</organism>